<feature type="domain" description="DUF218" evidence="2">
    <location>
        <begin position="94"/>
        <end position="260"/>
    </location>
</feature>
<gene>
    <name evidence="3" type="ORF">D3877_04975</name>
</gene>
<keyword evidence="1" id="KW-0472">Membrane</keyword>
<evidence type="ECO:0000313" key="4">
    <source>
        <dbReference type="Proteomes" id="UP000283458"/>
    </source>
</evidence>
<dbReference type="PANTHER" id="PTHR30336">
    <property type="entry name" value="INNER MEMBRANE PROTEIN, PROBABLE PERMEASE"/>
    <property type="match status" value="1"/>
</dbReference>
<accession>A0A418W5D0</accession>
<keyword evidence="1" id="KW-0812">Transmembrane</keyword>
<dbReference type="PANTHER" id="PTHR30336:SF4">
    <property type="entry name" value="ENVELOPE BIOGENESIS FACTOR ELYC"/>
    <property type="match status" value="1"/>
</dbReference>
<dbReference type="Gene3D" id="3.40.50.620">
    <property type="entry name" value="HUPs"/>
    <property type="match status" value="1"/>
</dbReference>
<dbReference type="RefSeq" id="WP_119830792.1">
    <property type="nucleotide sequence ID" value="NZ_QYUL01000001.1"/>
</dbReference>
<dbReference type="GO" id="GO:0005886">
    <property type="term" value="C:plasma membrane"/>
    <property type="evidence" value="ECO:0007669"/>
    <property type="project" value="TreeGrafter"/>
</dbReference>
<dbReference type="GO" id="GO:0000270">
    <property type="term" value="P:peptidoglycan metabolic process"/>
    <property type="evidence" value="ECO:0007669"/>
    <property type="project" value="TreeGrafter"/>
</dbReference>
<organism evidence="3 4">
    <name type="scientific">Azospirillum cavernae</name>
    <dbReference type="NCBI Taxonomy" id="2320860"/>
    <lineage>
        <taxon>Bacteria</taxon>
        <taxon>Pseudomonadati</taxon>
        <taxon>Pseudomonadota</taxon>
        <taxon>Alphaproteobacteria</taxon>
        <taxon>Rhodospirillales</taxon>
        <taxon>Azospirillaceae</taxon>
        <taxon>Azospirillum</taxon>
    </lineage>
</organism>
<dbReference type="Proteomes" id="UP000283458">
    <property type="component" value="Unassembled WGS sequence"/>
</dbReference>
<dbReference type="OrthoDB" id="9809813at2"/>
<feature type="transmembrane region" description="Helical" evidence="1">
    <location>
        <begin position="56"/>
        <end position="80"/>
    </location>
</feature>
<feature type="transmembrane region" description="Helical" evidence="1">
    <location>
        <begin position="22"/>
        <end position="44"/>
    </location>
</feature>
<keyword evidence="1" id="KW-1133">Transmembrane helix</keyword>
<evidence type="ECO:0000313" key="3">
    <source>
        <dbReference type="EMBL" id="RJF85164.1"/>
    </source>
</evidence>
<comment type="caution">
    <text evidence="3">The sequence shown here is derived from an EMBL/GenBank/DDBJ whole genome shotgun (WGS) entry which is preliminary data.</text>
</comment>
<dbReference type="CDD" id="cd06259">
    <property type="entry name" value="YdcF-like"/>
    <property type="match status" value="1"/>
</dbReference>
<sequence>MLAPPFSTARSDPVSSFALSKLLWGLVNPGNALVVLLAIGVVALRLPRWRRAGERLVALVCLSFLLVTMTPLAALVALPLENRFPRLVEPERVDGIIMLGGAVNPQLTANRGDPSVNDAAERIFAFADLIRRHPEARAVFTGGSGNLFGQDVKEDQTIRAVLAQAGIPDGRVIYETESRNTWENALFSQTLVVPKPGERWVLVTSAAHMPRSVGIFRKLGWPVTPHPVDYRTRHDASPFVPAELDRPLVLLGDAVREWLGLFSYHLMERTDALFPAP</sequence>
<dbReference type="InterPro" id="IPR014729">
    <property type="entry name" value="Rossmann-like_a/b/a_fold"/>
</dbReference>
<evidence type="ECO:0000259" key="2">
    <source>
        <dbReference type="Pfam" id="PF02698"/>
    </source>
</evidence>
<dbReference type="AlphaFoldDB" id="A0A418W5D0"/>
<reference evidence="3 4" key="1">
    <citation type="submission" date="2018-09" db="EMBL/GenBank/DDBJ databases">
        <authorList>
            <person name="Zhu H."/>
        </authorList>
    </citation>
    <scope>NUCLEOTIDE SEQUENCE [LARGE SCALE GENOMIC DNA]</scope>
    <source>
        <strain evidence="3 4">K2W22B-5</strain>
    </source>
</reference>
<evidence type="ECO:0000256" key="1">
    <source>
        <dbReference type="SAM" id="Phobius"/>
    </source>
</evidence>
<dbReference type="GO" id="GO:0043164">
    <property type="term" value="P:Gram-negative-bacterium-type cell wall biogenesis"/>
    <property type="evidence" value="ECO:0007669"/>
    <property type="project" value="TreeGrafter"/>
</dbReference>
<protein>
    <submittedName>
        <fullName evidence="3">YdcF family protein</fullName>
    </submittedName>
</protein>
<name>A0A418W5D0_9PROT</name>
<dbReference type="Pfam" id="PF02698">
    <property type="entry name" value="DUF218"/>
    <property type="match status" value="1"/>
</dbReference>
<keyword evidence="4" id="KW-1185">Reference proteome</keyword>
<dbReference type="InterPro" id="IPR003848">
    <property type="entry name" value="DUF218"/>
</dbReference>
<dbReference type="EMBL" id="QYUL01000001">
    <property type="protein sequence ID" value="RJF85164.1"/>
    <property type="molecule type" value="Genomic_DNA"/>
</dbReference>
<proteinExistence type="predicted"/>
<dbReference type="InterPro" id="IPR051599">
    <property type="entry name" value="Cell_Envelope_Assoc"/>
</dbReference>